<gene>
    <name evidence="2" type="ORF">ICC18_20290</name>
</gene>
<keyword evidence="3" id="KW-1185">Reference proteome</keyword>
<sequence>MDLFECMEKESVYVYRDQEGSGDITDDEREIYNNYRQEIYRSHRIKLSGFSEINLAANRRRIYFHESRFIPHFRGHKYEMQTVNGHTISDILMRIGDDSYIFISVRDDGSQALNDEILDELRKIGITALNRTCLRHSYIWIAHKNKSGSYRVIYEACSSEPLEISSDSLGDQHAYQVVSKGALAGNYASVRIDGVEHSPNKRGMNIVEWNQISGAITSYCVDTFATVHGPDSLYTAVPPRYSAPSAWKQDFTVFQALGQNDPMESLELPIKNGFRIFELSLEHPPADMIRLMNDHPDVRIILDTQHTQIDSIAGHIRCIHNEALTAGVEDAMLRIMPQLHSESMYEIVNDAYPFAAYIYMISQADSANEAVLQFAISKGIGAVAMTVNRYSKSFAQELKRNGIAAAVYAVDSPETCRQWLTGSVKGIFTKYPLAEPFRLLRLEQQIALRVKCDSLMEFLCIRFGISHDDPVMAIIRKIEDSEQLTHLASTLYLAQSTEEVRRGLNAEMPQEQL</sequence>
<dbReference type="EMBL" id="JACVVD010000007">
    <property type="protein sequence ID" value="MBD0382461.1"/>
    <property type="molecule type" value="Genomic_DNA"/>
</dbReference>
<evidence type="ECO:0000259" key="1">
    <source>
        <dbReference type="Pfam" id="PF15711"/>
    </source>
</evidence>
<feature type="domain" description="ILEI/PANDER" evidence="1">
    <location>
        <begin position="83"/>
        <end position="145"/>
    </location>
</feature>
<proteinExistence type="predicted"/>
<dbReference type="Pfam" id="PF15711">
    <property type="entry name" value="ILEI"/>
    <property type="match status" value="1"/>
</dbReference>
<organism evidence="2 3">
    <name type="scientific">Paenibacillus sedimenti</name>
    <dbReference type="NCBI Taxonomy" id="2770274"/>
    <lineage>
        <taxon>Bacteria</taxon>
        <taxon>Bacillati</taxon>
        <taxon>Bacillota</taxon>
        <taxon>Bacilli</taxon>
        <taxon>Bacillales</taxon>
        <taxon>Paenibacillaceae</taxon>
        <taxon>Paenibacillus</taxon>
    </lineage>
</organism>
<dbReference type="InterPro" id="IPR017946">
    <property type="entry name" value="PLC-like_Pdiesterase_TIM-brl"/>
</dbReference>
<reference evidence="2" key="1">
    <citation type="submission" date="2020-09" db="EMBL/GenBank/DDBJ databases">
        <title>Draft Genome Sequence of Paenibacillus sp. WST5.</title>
        <authorList>
            <person name="Bao Z."/>
        </authorList>
    </citation>
    <scope>NUCLEOTIDE SEQUENCE</scope>
    <source>
        <strain evidence="2">WST5</strain>
    </source>
</reference>
<dbReference type="Gene3D" id="3.20.20.190">
    <property type="entry name" value="Phosphatidylinositol (PI) phosphodiesterase"/>
    <property type="match status" value="1"/>
</dbReference>
<comment type="caution">
    <text evidence="2">The sequence shown here is derived from an EMBL/GenBank/DDBJ whole genome shotgun (WGS) entry which is preliminary data.</text>
</comment>
<dbReference type="Proteomes" id="UP000650466">
    <property type="component" value="Unassembled WGS sequence"/>
</dbReference>
<dbReference type="AlphaFoldDB" id="A0A926KT63"/>
<dbReference type="SUPFAM" id="SSF51695">
    <property type="entry name" value="PLC-like phosphodiesterases"/>
    <property type="match status" value="1"/>
</dbReference>
<dbReference type="GO" id="GO:0006629">
    <property type="term" value="P:lipid metabolic process"/>
    <property type="evidence" value="ECO:0007669"/>
    <property type="project" value="InterPro"/>
</dbReference>
<evidence type="ECO:0000313" key="3">
    <source>
        <dbReference type="Proteomes" id="UP000650466"/>
    </source>
</evidence>
<protein>
    <recommendedName>
        <fullName evidence="1">ILEI/PANDER domain-containing protein</fullName>
    </recommendedName>
</protein>
<name>A0A926KT63_9BACL</name>
<evidence type="ECO:0000313" key="2">
    <source>
        <dbReference type="EMBL" id="MBD0382461.1"/>
    </source>
</evidence>
<accession>A0A926KT63</accession>
<dbReference type="RefSeq" id="WP_188176243.1">
    <property type="nucleotide sequence ID" value="NZ_JACVVD010000007.1"/>
</dbReference>
<dbReference type="GO" id="GO:0008081">
    <property type="term" value="F:phosphoric diester hydrolase activity"/>
    <property type="evidence" value="ECO:0007669"/>
    <property type="project" value="InterPro"/>
</dbReference>
<dbReference type="InterPro" id="IPR039477">
    <property type="entry name" value="ILEI/PANDER_dom"/>
</dbReference>